<keyword evidence="3" id="KW-0697">Rotamase</keyword>
<feature type="domain" description="PPIase FKBP-type" evidence="6">
    <location>
        <begin position="447"/>
        <end position="534"/>
    </location>
</feature>
<dbReference type="GO" id="GO:0005509">
    <property type="term" value="F:calcium ion binding"/>
    <property type="evidence" value="ECO:0007669"/>
    <property type="project" value="InterPro"/>
</dbReference>
<feature type="region of interest" description="Disordered" evidence="5">
    <location>
        <begin position="2445"/>
        <end position="2510"/>
    </location>
</feature>
<dbReference type="InterPro" id="IPR011990">
    <property type="entry name" value="TPR-like_helical_dom_sf"/>
</dbReference>
<feature type="domain" description="EF-hand" evidence="7">
    <location>
        <begin position="2829"/>
        <end position="2864"/>
    </location>
</feature>
<feature type="compositionally biased region" description="Pro residues" evidence="5">
    <location>
        <begin position="2038"/>
        <end position="2055"/>
    </location>
</feature>
<gene>
    <name evidence="8" type="primary">FKBP70</name>
    <name evidence="8" type="ORF">AK812_SmicGene14447</name>
</gene>
<dbReference type="GO" id="GO:0036158">
    <property type="term" value="P:outer dynein arm assembly"/>
    <property type="evidence" value="ECO:0007669"/>
    <property type="project" value="InterPro"/>
</dbReference>
<dbReference type="InterPro" id="IPR011992">
    <property type="entry name" value="EF-hand-dom_pair"/>
</dbReference>
<feature type="region of interest" description="Disordered" evidence="5">
    <location>
        <begin position="1133"/>
        <end position="1165"/>
    </location>
</feature>
<protein>
    <recommendedName>
        <fullName evidence="3">peptidylprolyl isomerase</fullName>
        <ecNumber evidence="3">5.2.1.8</ecNumber>
    </recommendedName>
</protein>
<feature type="domain" description="EF-hand" evidence="7">
    <location>
        <begin position="2770"/>
        <end position="2805"/>
    </location>
</feature>
<dbReference type="SMART" id="SM00028">
    <property type="entry name" value="TPR"/>
    <property type="match status" value="3"/>
</dbReference>
<keyword evidence="9" id="KW-1185">Reference proteome</keyword>
<feature type="region of interest" description="Disordered" evidence="5">
    <location>
        <begin position="1403"/>
        <end position="1422"/>
    </location>
</feature>
<feature type="region of interest" description="Disordered" evidence="5">
    <location>
        <begin position="2029"/>
        <end position="2059"/>
    </location>
</feature>
<dbReference type="InterPro" id="IPR033192">
    <property type="entry name" value="ODAD3"/>
</dbReference>
<dbReference type="SMART" id="SM00054">
    <property type="entry name" value="EFh"/>
    <property type="match status" value="3"/>
</dbReference>
<dbReference type="OrthoDB" id="1902587at2759"/>
<dbReference type="PANTHER" id="PTHR46518">
    <property type="entry name" value="COILED-COIL DOMAIN-CONTAINING PROTEIN 151"/>
    <property type="match status" value="1"/>
</dbReference>
<dbReference type="GO" id="GO:0005783">
    <property type="term" value="C:endoplasmic reticulum"/>
    <property type="evidence" value="ECO:0007669"/>
    <property type="project" value="UniProtKB-ARBA"/>
</dbReference>
<dbReference type="PROSITE" id="PS50059">
    <property type="entry name" value="FKBP_PPIASE"/>
    <property type="match status" value="1"/>
</dbReference>
<proteinExistence type="predicted"/>
<dbReference type="EMBL" id="LSRX01000258">
    <property type="protein sequence ID" value="OLQ02670.1"/>
    <property type="molecule type" value="Genomic_DNA"/>
</dbReference>
<comment type="catalytic activity">
    <reaction evidence="3">
        <text>[protein]-peptidylproline (omega=180) = [protein]-peptidylproline (omega=0)</text>
        <dbReference type="Rhea" id="RHEA:16237"/>
        <dbReference type="Rhea" id="RHEA-COMP:10747"/>
        <dbReference type="Rhea" id="RHEA-COMP:10748"/>
        <dbReference type="ChEBI" id="CHEBI:83833"/>
        <dbReference type="ChEBI" id="CHEBI:83834"/>
        <dbReference type="EC" id="5.2.1.8"/>
    </reaction>
</comment>
<dbReference type="Gene3D" id="1.25.40.10">
    <property type="entry name" value="Tetratricopeptide repeat domain"/>
    <property type="match status" value="1"/>
</dbReference>
<dbReference type="GO" id="GO:0035253">
    <property type="term" value="C:ciliary rootlet"/>
    <property type="evidence" value="ECO:0007669"/>
    <property type="project" value="TreeGrafter"/>
</dbReference>
<dbReference type="InterPro" id="IPR018247">
    <property type="entry name" value="EF_Hand_1_Ca_BS"/>
</dbReference>
<reference evidence="8 9" key="1">
    <citation type="submission" date="2016-02" db="EMBL/GenBank/DDBJ databases">
        <title>Genome analysis of coral dinoflagellate symbionts highlights evolutionary adaptations to a symbiotic lifestyle.</title>
        <authorList>
            <person name="Aranda M."/>
            <person name="Li Y."/>
            <person name="Liew Y.J."/>
            <person name="Baumgarten S."/>
            <person name="Simakov O."/>
            <person name="Wilson M."/>
            <person name="Piel J."/>
            <person name="Ashoor H."/>
            <person name="Bougouffa S."/>
            <person name="Bajic V.B."/>
            <person name="Ryu T."/>
            <person name="Ravasi T."/>
            <person name="Bayer T."/>
            <person name="Micklem G."/>
            <person name="Kim H."/>
            <person name="Bhak J."/>
            <person name="Lajeunesse T.C."/>
            <person name="Voolstra C.R."/>
        </authorList>
    </citation>
    <scope>NUCLEOTIDE SEQUENCE [LARGE SCALE GENOMIC DNA]</scope>
    <source>
        <strain evidence="8 9">CCMP2467</strain>
    </source>
</reference>
<dbReference type="Pfam" id="PF21773">
    <property type="entry name" value="ODAD1_CC"/>
    <property type="match status" value="1"/>
</dbReference>
<organism evidence="8 9">
    <name type="scientific">Symbiodinium microadriaticum</name>
    <name type="common">Dinoflagellate</name>
    <name type="synonym">Zooxanthella microadriatica</name>
    <dbReference type="NCBI Taxonomy" id="2951"/>
    <lineage>
        <taxon>Eukaryota</taxon>
        <taxon>Sar</taxon>
        <taxon>Alveolata</taxon>
        <taxon>Dinophyceae</taxon>
        <taxon>Suessiales</taxon>
        <taxon>Symbiodiniaceae</taxon>
        <taxon>Symbiodinium</taxon>
    </lineage>
</organism>
<evidence type="ECO:0000256" key="4">
    <source>
        <dbReference type="SAM" id="Coils"/>
    </source>
</evidence>
<evidence type="ECO:0000256" key="2">
    <source>
        <dbReference type="ARBA" id="ARBA00023054"/>
    </source>
</evidence>
<evidence type="ECO:0000256" key="5">
    <source>
        <dbReference type="SAM" id="MobiDB-lite"/>
    </source>
</evidence>
<keyword evidence="3 8" id="KW-0413">Isomerase</keyword>
<feature type="compositionally biased region" description="Pro residues" evidence="5">
    <location>
        <begin position="2101"/>
        <end position="2123"/>
    </location>
</feature>
<evidence type="ECO:0000256" key="1">
    <source>
        <dbReference type="ARBA" id="ARBA00022837"/>
    </source>
</evidence>
<evidence type="ECO:0000313" key="9">
    <source>
        <dbReference type="Proteomes" id="UP000186817"/>
    </source>
</evidence>
<feature type="region of interest" description="Disordered" evidence="5">
    <location>
        <begin position="930"/>
        <end position="951"/>
    </location>
</feature>
<accession>A0A1Q9E5H2</accession>
<name>A0A1Q9E5H2_SYMMI</name>
<dbReference type="Proteomes" id="UP000186817">
    <property type="component" value="Unassembled WGS sequence"/>
</dbReference>
<dbReference type="SUPFAM" id="SSF54534">
    <property type="entry name" value="FKBP-like"/>
    <property type="match status" value="3"/>
</dbReference>
<evidence type="ECO:0000259" key="6">
    <source>
        <dbReference type="PROSITE" id="PS50059"/>
    </source>
</evidence>
<dbReference type="Pfam" id="PF13499">
    <property type="entry name" value="EF-hand_7"/>
    <property type="match status" value="1"/>
</dbReference>
<feature type="region of interest" description="Disordered" evidence="5">
    <location>
        <begin position="2080"/>
        <end position="2135"/>
    </location>
</feature>
<dbReference type="GO" id="GO:0097542">
    <property type="term" value="C:ciliary tip"/>
    <property type="evidence" value="ECO:0007669"/>
    <property type="project" value="TreeGrafter"/>
</dbReference>
<keyword evidence="2 4" id="KW-0175">Coiled coil</keyword>
<dbReference type="PROSITE" id="PS50222">
    <property type="entry name" value="EF_HAND_2"/>
    <property type="match status" value="3"/>
</dbReference>
<dbReference type="Gene3D" id="1.10.238.10">
    <property type="entry name" value="EF-hand"/>
    <property type="match status" value="1"/>
</dbReference>
<feature type="coiled-coil region" evidence="4">
    <location>
        <begin position="1017"/>
        <end position="1121"/>
    </location>
</feature>
<dbReference type="GO" id="GO:0036064">
    <property type="term" value="C:ciliary basal body"/>
    <property type="evidence" value="ECO:0007669"/>
    <property type="project" value="TreeGrafter"/>
</dbReference>
<comment type="caution">
    <text evidence="8">The sequence shown here is derived from an EMBL/GenBank/DDBJ whole genome shotgun (WGS) entry which is preliminary data.</text>
</comment>
<evidence type="ECO:0000259" key="7">
    <source>
        <dbReference type="PROSITE" id="PS50222"/>
    </source>
</evidence>
<feature type="coiled-coil region" evidence="4">
    <location>
        <begin position="313"/>
        <end position="383"/>
    </location>
</feature>
<dbReference type="InterPro" id="IPR002048">
    <property type="entry name" value="EF_hand_dom"/>
</dbReference>
<dbReference type="SUPFAM" id="SSF47473">
    <property type="entry name" value="EF-hand"/>
    <property type="match status" value="1"/>
</dbReference>
<dbReference type="PANTHER" id="PTHR46518:SF1">
    <property type="entry name" value="OUTER DYNEIN ARM-DOCKING COMPLEX SUBUNIT 3"/>
    <property type="match status" value="1"/>
</dbReference>
<feature type="compositionally biased region" description="Low complexity" evidence="5">
    <location>
        <begin position="2645"/>
        <end position="2661"/>
    </location>
</feature>
<keyword evidence="1" id="KW-0106">Calcium</keyword>
<dbReference type="InterPro" id="IPR001179">
    <property type="entry name" value="PPIase_FKBP_dom"/>
</dbReference>
<sequence length="3109" mass="345092">MENDLLDEAVEVLCHLYAAARERSHDVASEPRPLWEEHAATMLVLLARLQNISRGAWTIDGNLSLTVCCTALDSLATGLCEDVRHKLQVELSECEEVWEDCVPPLEVAEEVHSYIRRMKTETLLRQKMVEGMESVLSLLGNGRRLGGGRQLGQCARAGMSATVKTIISSFGASLEDSGDLMSWTAGGYYVDSGSVTWADKHLCRQDTALLHDAGWTGPGREAGLVRLHDQPNSGQEEVSKFGEMLLELEDQKEVLCCRLVNLKKDYVKLSQRGEPSQGRDPMDKTKNAMSPEEQLEDLQRRFTLLEGERKATYETAKLNIQQNKEIITQMKEENKTLRNQIAEIRIEKPESLEKSLEKTMTEVQNLQRRIDLLKNENNKKREYLDQVVCFFGRLSFAMATGAYPLDELGGGFEDASDDGVDFPLPEGVQKEILSEAPTSEWAKPRRGDEVTVRYTGTLESGEEFDSTRDKEPYTFILGEEEKAVRAWQFGIPTMRKGEVAKFKVAPEFAYGSDGTEKVPANSTVTYEIELVKWMPRVDLFSDGTIIKTVVLEGSGWKMPRMRDEVFISLKVEKTDGTTFYEEKSLEYVLGSDLLGPWSKAVDRSLASMKRDEIVTLHFAKTFDCGADPEELTGTLTLHQIYETKDISYKKEKTLLKKQVVEGQGYEMCKDGSSVKLRVEEAMDSSKAAIPSFQPQVLEFVAGEGEVADALELCVADMKKEEKAILRVLHPAQAAEPRLGLANLDVEELLLTLVLENFEPAKHSFSLSPEEKMERAAAKKETGTKLFKAQRWAMAAKSYQAVSDMLSYVVVSELQGDVRSSAETLKLTSELNSAACLLKLQCFKEAKAACEQVLGQQKGNLKALFRRAQAELGLNNFAECIADCKRVLQLDAENRDAKLLLRQAAAAQKESTKKSKEVYASMFGGGGADAKASAGAKPAPREELRPAAPAARSPGPAPGLLGSLYQHVAAFFLFWNHLAWRGLSIIFGRLMPLSIKMSELSMGATMHSSEASPEMRHIRVLENRLDKTMIKYNEAQSIRKTYEAIVRRLKEERMGFDNQLAGIERTLKAKERDYEELLLLSHDAYHAKEMAQAELHRFEQGVMEERNQRDKEVQEKKALVEQRVEMNKRLEMRERMQRQQQQEIESNQKREARDLPAVDQGGSPGDVAEEEQKIQLFIHAFNQIKEATGVNDPNEIIQKFLTQDDTEKNLTQLTKDNHSTIEKLQEERRDLRSKVEELKFSNGGGGARRQAIDDFETHLGEATEKCERNRGKYERLARMLIDVKAGISHLAEKLQPIKLDGEVTQPMEMSDETVEEVLQECEKKISKLLGLTARFEEVSEHQRQIDEERYEEKLMMRSQSEARIKLTDKEEDNEDDDDFEEEMDEDVFSRKQAIQNSEQILEKHQTKNRQKVQGAAPESNWQGQEERLISSGQVALTLRGALMVLESFGLAACALGISMTTLEEVFMALGEQAKIPGSEILRMNRRTRRLETSETRSAKAMMRLRLRLATANRSAVYSVLFAMFFSVLILPSIFNILTFVLRGGFVSVWVAPPVIKSMFAGLAVYPPMAFGISIIAFTLQLVREKEHKCKYVALAQVIPVDFDAPMTYESSKPQINVSNAIILLVVIQWKGEGAIKGSGFPLMIAEALVYPIQMLLLAYNMLFVRVELAVKVLPLTNMLLGTIPSAVYFLQLAQDPWPSVAKNLHIAARCTEFVDASAYVYGLPGTIIMMPMPQMEFGLSLDGEMSVLDHFTSSAVWGWAFRVSAGQRVIAFFASNLVFQAYDERRKDDDVLAEEQRVEYNSMEEHEQEPRQKQKQWQEQDAAKYQSLHHVYRVDLYAVIEQKTTNATITAPANEAPHSMGLSKWRALVAAAFVSGVRAALNCSKADEIQDPVVTPCCRAQGAWDRLLDGGGCGGAGPTEQECNAAMRQCRECQTAVSYYALNRTAASNVSVDVSSTRVECELPPWNPNHCGRSVKGFGIGVLIATGISLLIVASVGGIAFDWRLLPAIVARERRKLLVEAIAVQEKVQTEVDTTNPSEPLPPRPVPPAPPTPTARPPAQNFADSEALRLAAAEMEVAESPTVLDDDLDAPQGSEVLASPSDGPPAMPWSPPAPASASPSPPAEPTAEASTARQAGRRPRHYASAYALHKAFMLIACIAMVLRVSYIVARVVLVVGLRLAYECLPELLLCLLPFVWVACTSRRPKSSTAAVPMSVAYWGPWLNVPRFTTYAVCTICTEIYSTLMAALAVAQLPCNASPLAGVLLYCVGLFVAVARAYCAVLALRLQDELSWVCRRPRSKPRAAVSQQPGGAEAWDAPRNRRAVLTEEKTRSALWGLGFLQRDIVEDTVRDFNEPDDGDPSKASLACPFLPDFICPVLRRRLVGRRILAGRVGLMWSGAACTQSTFSLLSSSIGGSDGVLRDRRCQARVRSKLRLNIPFDLALAALRSDDHENQQPSNEGDEPTSEADEKPQMSADLMENWSNQTSPSSAQRKAPRKLEDFPPRKRKPQAVQVVPLMPQPVVVPKSQPTISSEVAQALRFLLGKDEGAPGVSSVVSSRQGSKEKRGSVLGAEKRGSLLGTRDRRASTRSSTLAPERRGSNLAPPSGRGSMSSASVGSRRNSAGSYPDPREGQGGQGASPHRRPSKQSVDSDLASLSSGGSRRPSISERRNSGVASRGRLGPLRRGAKFGAQVDFFAGPRVQKADSIISEAKSEAWLAREVGIPIYVLQQSLAIFKKYCADYDGTNLFTVRFDMRNFAAVLCEMTGVESTEQLDVRFVSEAFRQADFTKSGGVTCREFALWFAAFGFSNYLCVTKEDLPYRYLARKLGINVLQLERYKEAFDRYDEDGSGAIDMDEFESLLHDYLKVPPGHHLSPERIAVLWRDADREGKGELDLEAFCLFCKHRFEKGPDSGVSFSFLAGISQERVAIIIGASAGFPQHRPFSEETSEQLKVDVCRLTAKKVPSKQCKLPSGGISLALLSAVASAFVARAVIKPPPEERLSSCSAAQNGTSTCAAWELAGVNMTDPSTGSRKMDLAETLDDCCKGCDEVVDCQGWIFEHLDKRCRWVHFLDKVCESNPGDLSCRCFTSRGIAFSFKPPKKTYLIWVESDWG</sequence>
<dbReference type="GO" id="GO:0003341">
    <property type="term" value="P:cilium movement"/>
    <property type="evidence" value="ECO:0007669"/>
    <property type="project" value="InterPro"/>
</dbReference>
<feature type="compositionally biased region" description="Polar residues" evidence="5">
    <location>
        <begin position="2606"/>
        <end position="2621"/>
    </location>
</feature>
<feature type="compositionally biased region" description="Basic and acidic residues" evidence="5">
    <location>
        <begin position="1145"/>
        <end position="1155"/>
    </location>
</feature>
<dbReference type="Pfam" id="PF00254">
    <property type="entry name" value="FKBP_C"/>
    <property type="match status" value="1"/>
</dbReference>
<dbReference type="InterPro" id="IPR049258">
    <property type="entry name" value="ODAD1_CC"/>
</dbReference>
<feature type="compositionally biased region" description="Basic and acidic residues" evidence="5">
    <location>
        <begin position="2558"/>
        <end position="2583"/>
    </location>
</feature>
<dbReference type="GO" id="GO:0003755">
    <property type="term" value="F:peptidyl-prolyl cis-trans isomerase activity"/>
    <property type="evidence" value="ECO:0007669"/>
    <property type="project" value="UniProtKB-KW"/>
</dbReference>
<evidence type="ECO:0000256" key="3">
    <source>
        <dbReference type="PROSITE-ProRule" id="PRU00277"/>
    </source>
</evidence>
<dbReference type="PROSITE" id="PS00018">
    <property type="entry name" value="EF_HAND_1"/>
    <property type="match status" value="1"/>
</dbReference>
<evidence type="ECO:0000313" key="8">
    <source>
        <dbReference type="EMBL" id="OLQ02670.1"/>
    </source>
</evidence>
<dbReference type="SUPFAM" id="SSF48452">
    <property type="entry name" value="TPR-like"/>
    <property type="match status" value="1"/>
</dbReference>
<feature type="region of interest" description="Disordered" evidence="5">
    <location>
        <begin position="2542"/>
        <end position="2678"/>
    </location>
</feature>
<dbReference type="EC" id="5.2.1.8" evidence="3"/>
<feature type="region of interest" description="Disordered" evidence="5">
    <location>
        <begin position="271"/>
        <end position="294"/>
    </location>
</feature>
<dbReference type="InterPro" id="IPR019734">
    <property type="entry name" value="TPR_rpt"/>
</dbReference>
<feature type="compositionally biased region" description="Polar residues" evidence="5">
    <location>
        <begin position="2478"/>
        <end position="2489"/>
    </location>
</feature>
<dbReference type="InterPro" id="IPR046357">
    <property type="entry name" value="PPIase_dom_sf"/>
</dbReference>
<dbReference type="Gene3D" id="3.10.50.40">
    <property type="match status" value="3"/>
</dbReference>
<feature type="domain" description="EF-hand" evidence="7">
    <location>
        <begin position="2870"/>
        <end position="2905"/>
    </location>
</feature>